<name>A0ABX1HMW1_9BACT</name>
<feature type="transmembrane region" description="Helical" evidence="1">
    <location>
        <begin position="51"/>
        <end position="69"/>
    </location>
</feature>
<evidence type="ECO:0000313" key="3">
    <source>
        <dbReference type="Proteomes" id="UP000717634"/>
    </source>
</evidence>
<keyword evidence="3" id="KW-1185">Reference proteome</keyword>
<organism evidence="2 3">
    <name type="scientific">Hymenobacter artigasi</name>
    <dbReference type="NCBI Taxonomy" id="2719616"/>
    <lineage>
        <taxon>Bacteria</taxon>
        <taxon>Pseudomonadati</taxon>
        <taxon>Bacteroidota</taxon>
        <taxon>Cytophagia</taxon>
        <taxon>Cytophagales</taxon>
        <taxon>Hymenobacteraceae</taxon>
        <taxon>Hymenobacter</taxon>
    </lineage>
</organism>
<proteinExistence type="predicted"/>
<gene>
    <name evidence="2" type="ORF">HBN54_004211</name>
</gene>
<keyword evidence="1" id="KW-1133">Transmembrane helix</keyword>
<protein>
    <recommendedName>
        <fullName evidence="4">DUF4190 domain-containing protein</fullName>
    </recommendedName>
</protein>
<accession>A0ABX1HMW1</accession>
<dbReference type="Proteomes" id="UP000717634">
    <property type="component" value="Unassembled WGS sequence"/>
</dbReference>
<evidence type="ECO:0000313" key="2">
    <source>
        <dbReference type="EMBL" id="NKI91591.1"/>
    </source>
</evidence>
<evidence type="ECO:0008006" key="4">
    <source>
        <dbReference type="Google" id="ProtNLM"/>
    </source>
</evidence>
<keyword evidence="1" id="KW-0472">Membrane</keyword>
<dbReference type="EMBL" id="JAAVTK010000019">
    <property type="protein sequence ID" value="NKI91591.1"/>
    <property type="molecule type" value="Genomic_DNA"/>
</dbReference>
<keyword evidence="1" id="KW-0812">Transmembrane</keyword>
<reference evidence="2 3" key="1">
    <citation type="submission" date="2020-03" db="EMBL/GenBank/DDBJ databases">
        <title>Genomic Encyclopedia of Type Strains, Phase IV (KMG-V): Genome sequencing to study the core and pangenomes of soil and plant-associated prokaryotes.</title>
        <authorList>
            <person name="Whitman W."/>
        </authorList>
    </citation>
    <scope>NUCLEOTIDE SEQUENCE [LARGE SCALE GENOMIC DNA]</scope>
    <source>
        <strain evidence="2 3">1B</strain>
    </source>
</reference>
<dbReference type="RefSeq" id="WP_168675153.1">
    <property type="nucleotide sequence ID" value="NZ_JAAVTK010000019.1"/>
</dbReference>
<sequence length="205" mass="22427">MLEFLLFCLLLLLIALVVIGTWLVPYVLLPGVVLRQFFRSERVPQGLKEVVGWTLSVLTLLLLGGYGWSQHLQQKARSLTRQQAAQVAHMPPIRLTVQQPGLLPYPLGRGRIEAYRQGPTPLLVVSGDLPDGQRLRARFTATRGVGTSFETDTVAVSTDEGTPTQAVGHSIYTPATQTVQGEFRCVLSSSKRLLISFPATPVAVP</sequence>
<evidence type="ECO:0000256" key="1">
    <source>
        <dbReference type="SAM" id="Phobius"/>
    </source>
</evidence>
<comment type="caution">
    <text evidence="2">The sequence shown here is derived from an EMBL/GenBank/DDBJ whole genome shotgun (WGS) entry which is preliminary data.</text>
</comment>